<evidence type="ECO:0000256" key="5">
    <source>
        <dbReference type="SAM" id="Phobius"/>
    </source>
</evidence>
<feature type="transmembrane region" description="Helical" evidence="5">
    <location>
        <begin position="234"/>
        <end position="254"/>
    </location>
</feature>
<dbReference type="OrthoDB" id="9794225at2"/>
<feature type="transmembrane region" description="Helical" evidence="5">
    <location>
        <begin position="33"/>
        <end position="54"/>
    </location>
</feature>
<keyword evidence="4 5" id="KW-0472">Membrane</keyword>
<dbReference type="NCBIfam" id="TIGR00367">
    <property type="entry name" value="calcium/sodium antiporter"/>
    <property type="match status" value="1"/>
</dbReference>
<protein>
    <submittedName>
        <fullName evidence="7">Cation:H+ antiporter</fullName>
    </submittedName>
</protein>
<evidence type="ECO:0000313" key="7">
    <source>
        <dbReference type="EMBL" id="SFS48624.1"/>
    </source>
</evidence>
<organism evidence="7 8">
    <name type="scientific">Sulfitobacter marinus</name>
    <dbReference type="NCBI Taxonomy" id="394264"/>
    <lineage>
        <taxon>Bacteria</taxon>
        <taxon>Pseudomonadati</taxon>
        <taxon>Pseudomonadota</taxon>
        <taxon>Alphaproteobacteria</taxon>
        <taxon>Rhodobacterales</taxon>
        <taxon>Roseobacteraceae</taxon>
        <taxon>Sulfitobacter</taxon>
    </lineage>
</organism>
<feature type="transmembrane region" description="Helical" evidence="5">
    <location>
        <begin position="66"/>
        <end position="91"/>
    </location>
</feature>
<evidence type="ECO:0000256" key="3">
    <source>
        <dbReference type="ARBA" id="ARBA00022989"/>
    </source>
</evidence>
<evidence type="ECO:0000259" key="6">
    <source>
        <dbReference type="Pfam" id="PF01699"/>
    </source>
</evidence>
<dbReference type="GO" id="GO:0008273">
    <property type="term" value="F:calcium, potassium:sodium antiporter activity"/>
    <property type="evidence" value="ECO:0007669"/>
    <property type="project" value="TreeGrafter"/>
</dbReference>
<evidence type="ECO:0000256" key="1">
    <source>
        <dbReference type="ARBA" id="ARBA00004141"/>
    </source>
</evidence>
<reference evidence="8" key="1">
    <citation type="submission" date="2016-10" db="EMBL/GenBank/DDBJ databases">
        <authorList>
            <person name="Varghese N."/>
            <person name="Submissions S."/>
        </authorList>
    </citation>
    <scope>NUCLEOTIDE SEQUENCE [LARGE SCALE GENOMIC DNA]</scope>
    <source>
        <strain evidence="8">DSM 23422</strain>
    </source>
</reference>
<dbReference type="InterPro" id="IPR004837">
    <property type="entry name" value="NaCa_Exmemb"/>
</dbReference>
<evidence type="ECO:0000313" key="8">
    <source>
        <dbReference type="Proteomes" id="UP000199239"/>
    </source>
</evidence>
<dbReference type="GO" id="GO:0005262">
    <property type="term" value="F:calcium channel activity"/>
    <property type="evidence" value="ECO:0007669"/>
    <property type="project" value="TreeGrafter"/>
</dbReference>
<dbReference type="Proteomes" id="UP000199239">
    <property type="component" value="Unassembled WGS sequence"/>
</dbReference>
<dbReference type="AlphaFoldDB" id="A0A1I6Q872"/>
<proteinExistence type="predicted"/>
<dbReference type="GO" id="GO:0006874">
    <property type="term" value="P:intracellular calcium ion homeostasis"/>
    <property type="evidence" value="ECO:0007669"/>
    <property type="project" value="TreeGrafter"/>
</dbReference>
<accession>A0A1I6Q872</accession>
<feature type="transmembrane region" description="Helical" evidence="5">
    <location>
        <begin position="103"/>
        <end position="119"/>
    </location>
</feature>
<feature type="transmembrane region" description="Helical" evidence="5">
    <location>
        <begin position="261"/>
        <end position="279"/>
    </location>
</feature>
<gene>
    <name evidence="7" type="ORF">SAMN04488040_0560</name>
</gene>
<feature type="domain" description="Sodium/calcium exchanger membrane region" evidence="6">
    <location>
        <begin position="164"/>
        <end position="303"/>
    </location>
</feature>
<dbReference type="STRING" id="394264.SAMN04488040_0560"/>
<dbReference type="RefSeq" id="WP_093914806.1">
    <property type="nucleotide sequence ID" value="NZ_FPAJ01000001.1"/>
</dbReference>
<dbReference type="InterPro" id="IPR004481">
    <property type="entry name" value="K/Na/Ca-exchanger"/>
</dbReference>
<feature type="transmembrane region" description="Helical" evidence="5">
    <location>
        <begin position="126"/>
        <end position="143"/>
    </location>
</feature>
<feature type="transmembrane region" description="Helical" evidence="5">
    <location>
        <begin position="163"/>
        <end position="183"/>
    </location>
</feature>
<keyword evidence="8" id="KW-1185">Reference proteome</keyword>
<dbReference type="GO" id="GO:0005886">
    <property type="term" value="C:plasma membrane"/>
    <property type="evidence" value="ECO:0007669"/>
    <property type="project" value="TreeGrafter"/>
</dbReference>
<name>A0A1I6Q872_9RHOB</name>
<dbReference type="EMBL" id="FPAJ01000001">
    <property type="protein sequence ID" value="SFS48624.1"/>
    <property type="molecule type" value="Genomic_DNA"/>
</dbReference>
<evidence type="ECO:0000256" key="4">
    <source>
        <dbReference type="ARBA" id="ARBA00023136"/>
    </source>
</evidence>
<feature type="domain" description="Sodium/calcium exchanger membrane region" evidence="6">
    <location>
        <begin position="4"/>
        <end position="142"/>
    </location>
</feature>
<keyword evidence="2 5" id="KW-0812">Transmembrane</keyword>
<feature type="transmembrane region" description="Helical" evidence="5">
    <location>
        <begin position="195"/>
        <end position="222"/>
    </location>
</feature>
<feature type="transmembrane region" description="Helical" evidence="5">
    <location>
        <begin position="285"/>
        <end position="303"/>
    </location>
</feature>
<evidence type="ECO:0000256" key="2">
    <source>
        <dbReference type="ARBA" id="ARBA00022692"/>
    </source>
</evidence>
<dbReference type="InterPro" id="IPR044880">
    <property type="entry name" value="NCX_ion-bd_dom_sf"/>
</dbReference>
<dbReference type="PANTHER" id="PTHR10846:SF8">
    <property type="entry name" value="INNER MEMBRANE PROTEIN YRBG"/>
    <property type="match status" value="1"/>
</dbReference>
<sequence>MDYIYVAAGLLGLFLGGEALVRGSIGIAQRLAISPLLIGLTVVGFGTSMPELLVSIEAAWRGVPDIAVGNIVGSNIANIALIMGLTALVWPIHITGATLRRDTAVMVLAAVVLVPVFMTGQIGRPAGVMLLAGLTGYLVWTYLRPGDMTEDDTLSAEKPRVLISALWVVAGFIALLFGARFLVDGAVSIARDAGLSEAFIGLTIVAVGTSLPELATSVVAAFRRQSEIEIGNVIGSNIFNVFGILGVTAVIQPIPVAARFLTFDLPVMVALSLMITAILLTRPVIGRAMGLAFLLVYVAYVMAAQG</sequence>
<keyword evidence="3 5" id="KW-1133">Transmembrane helix</keyword>
<dbReference type="Pfam" id="PF01699">
    <property type="entry name" value="Na_Ca_ex"/>
    <property type="match status" value="2"/>
</dbReference>
<dbReference type="Gene3D" id="1.20.1420.30">
    <property type="entry name" value="NCX, central ion-binding region"/>
    <property type="match status" value="1"/>
</dbReference>
<dbReference type="PANTHER" id="PTHR10846">
    <property type="entry name" value="SODIUM/POTASSIUM/CALCIUM EXCHANGER"/>
    <property type="match status" value="1"/>
</dbReference>
<comment type="subcellular location">
    <subcellularLocation>
        <location evidence="1">Membrane</location>
        <topology evidence="1">Multi-pass membrane protein</topology>
    </subcellularLocation>
</comment>